<dbReference type="AlphaFoldDB" id="A0A1H4ELM1"/>
<dbReference type="EMBL" id="FNRL01000019">
    <property type="protein sequence ID" value="SEA85816.1"/>
    <property type="molecule type" value="Genomic_DNA"/>
</dbReference>
<name>A0A1H4ELM1_9BACT</name>
<keyword evidence="1" id="KW-0812">Transmembrane</keyword>
<protein>
    <submittedName>
        <fullName evidence="2">Uncharacterized protein</fullName>
    </submittedName>
</protein>
<feature type="transmembrane region" description="Helical" evidence="1">
    <location>
        <begin position="36"/>
        <end position="65"/>
    </location>
</feature>
<accession>A0A1H4ELM1</accession>
<organism evidence="2 3">
    <name type="scientific">Chitinophaga terrae</name>
    <name type="common">ex Kim and Jung 2007</name>
    <dbReference type="NCBI Taxonomy" id="408074"/>
    <lineage>
        <taxon>Bacteria</taxon>
        <taxon>Pseudomonadati</taxon>
        <taxon>Bacteroidota</taxon>
        <taxon>Chitinophagia</taxon>
        <taxon>Chitinophagales</taxon>
        <taxon>Chitinophagaceae</taxon>
        <taxon>Chitinophaga</taxon>
    </lineage>
</organism>
<evidence type="ECO:0000313" key="3">
    <source>
        <dbReference type="Proteomes" id="UP000199656"/>
    </source>
</evidence>
<proteinExistence type="predicted"/>
<feature type="transmembrane region" description="Helical" evidence="1">
    <location>
        <begin position="98"/>
        <end position="119"/>
    </location>
</feature>
<keyword evidence="3" id="KW-1185">Reference proteome</keyword>
<feature type="transmembrane region" description="Helical" evidence="1">
    <location>
        <begin position="6"/>
        <end position="24"/>
    </location>
</feature>
<keyword evidence="1" id="KW-0472">Membrane</keyword>
<evidence type="ECO:0000313" key="2">
    <source>
        <dbReference type="EMBL" id="SEA85816.1"/>
    </source>
</evidence>
<evidence type="ECO:0000256" key="1">
    <source>
        <dbReference type="SAM" id="Phobius"/>
    </source>
</evidence>
<sequence>MRIFNLFIAFILILNVIIGIYFGFEDTYYAGRSAFLLSVVLLFVLLVNNRITYIILVLLLFYGIWDMVFYEPIAAESTVAMFTAPLVFLLDGETGRSLFGRCMGMIPPLFYLIYPVLLITGKGRRFYKWYTPEIKQHDQ</sequence>
<gene>
    <name evidence="2" type="ORF">SAMN05660909_03806</name>
</gene>
<dbReference type="Proteomes" id="UP000199656">
    <property type="component" value="Unassembled WGS sequence"/>
</dbReference>
<keyword evidence="1" id="KW-1133">Transmembrane helix</keyword>
<reference evidence="3" key="1">
    <citation type="submission" date="2016-10" db="EMBL/GenBank/DDBJ databases">
        <authorList>
            <person name="Varghese N."/>
            <person name="Submissions S."/>
        </authorList>
    </citation>
    <scope>NUCLEOTIDE SEQUENCE [LARGE SCALE GENOMIC DNA]</scope>
    <source>
        <strain evidence="3">DSM 23920</strain>
    </source>
</reference>